<reference evidence="16" key="1">
    <citation type="submission" date="2024-07" db="EMBL/GenBank/DDBJ databases">
        <title>Two chromosome-level genome assemblies of Korean endemic species Abeliophyllum distichum and Forsythia ovata (Oleaceae).</title>
        <authorList>
            <person name="Jang H."/>
        </authorList>
    </citation>
    <scope>NUCLEOTIDE SEQUENCE [LARGE SCALE GENOMIC DNA]</scope>
</reference>
<evidence type="ECO:0000256" key="13">
    <source>
        <dbReference type="RuleBase" id="RU000589"/>
    </source>
</evidence>
<keyword evidence="10 13" id="KW-0961">Cell wall biogenesis/degradation</keyword>
<evidence type="ECO:0000256" key="11">
    <source>
        <dbReference type="ARBA" id="ARBA00047928"/>
    </source>
</evidence>
<dbReference type="Pfam" id="PF01095">
    <property type="entry name" value="Pectinesterase"/>
    <property type="match status" value="1"/>
</dbReference>
<evidence type="ECO:0000256" key="5">
    <source>
        <dbReference type="ARBA" id="ARBA00013229"/>
    </source>
</evidence>
<name>A0ABD1VAS7_9LAMI</name>
<dbReference type="EMBL" id="JBFOLK010000002">
    <property type="protein sequence ID" value="KAL2534430.1"/>
    <property type="molecule type" value="Genomic_DNA"/>
</dbReference>
<proteinExistence type="inferred from homology"/>
<dbReference type="EC" id="3.1.1.11" evidence="5 13"/>
<keyword evidence="8 13" id="KW-0378">Hydrolase</keyword>
<dbReference type="InterPro" id="IPR006501">
    <property type="entry name" value="Pectinesterase_inhib_dom"/>
</dbReference>
<dbReference type="InterPro" id="IPR033131">
    <property type="entry name" value="Pectinesterase_Asp_AS"/>
</dbReference>
<evidence type="ECO:0000256" key="1">
    <source>
        <dbReference type="ARBA" id="ARBA00004191"/>
    </source>
</evidence>
<evidence type="ECO:0000256" key="10">
    <source>
        <dbReference type="ARBA" id="ARBA00023316"/>
    </source>
</evidence>
<comment type="similarity">
    <text evidence="4">In the C-terminal section; belongs to the pectinesterase family.</text>
</comment>
<dbReference type="GO" id="GO:0042545">
    <property type="term" value="P:cell wall modification"/>
    <property type="evidence" value="ECO:0007669"/>
    <property type="project" value="UniProtKB-UniRule"/>
</dbReference>
<dbReference type="NCBIfam" id="TIGR01614">
    <property type="entry name" value="PME_inhib"/>
    <property type="match status" value="1"/>
</dbReference>
<dbReference type="InterPro" id="IPR018040">
    <property type="entry name" value="Pectinesterase_Tyr_AS"/>
</dbReference>
<comment type="similarity">
    <text evidence="3">In the N-terminal section; belongs to the PMEI family.</text>
</comment>
<dbReference type="PROSITE" id="PS00800">
    <property type="entry name" value="PECTINESTERASE_1"/>
    <property type="match status" value="1"/>
</dbReference>
<dbReference type="GO" id="GO:0045490">
    <property type="term" value="P:pectin catabolic process"/>
    <property type="evidence" value="ECO:0007669"/>
    <property type="project" value="UniProtKB-UniRule"/>
</dbReference>
<evidence type="ECO:0000256" key="12">
    <source>
        <dbReference type="PROSITE-ProRule" id="PRU10040"/>
    </source>
</evidence>
<comment type="pathway">
    <text evidence="2 13">Glycan metabolism; pectin degradation; 2-dehydro-3-deoxy-D-gluconate from pectin: step 1/5.</text>
</comment>
<dbReference type="AlphaFoldDB" id="A0ABD1VAS7"/>
<evidence type="ECO:0000256" key="2">
    <source>
        <dbReference type="ARBA" id="ARBA00005184"/>
    </source>
</evidence>
<keyword evidence="9 13" id="KW-0063">Aspartyl esterase</keyword>
<accession>A0ABD1VAS7</accession>
<dbReference type="SUPFAM" id="SSF101148">
    <property type="entry name" value="Plant invertase/pectin methylesterase inhibitor"/>
    <property type="match status" value="1"/>
</dbReference>
<protein>
    <recommendedName>
        <fullName evidence="5 13">Pectinesterase</fullName>
        <ecNumber evidence="5 13">3.1.1.11</ecNumber>
    </recommendedName>
</protein>
<comment type="subcellular location">
    <subcellularLocation>
        <location evidence="1 13">Secreted</location>
        <location evidence="1 13">Cell wall</location>
    </subcellularLocation>
</comment>
<keyword evidence="6 13" id="KW-0134">Cell wall</keyword>
<dbReference type="SUPFAM" id="SSF51126">
    <property type="entry name" value="Pectin lyase-like"/>
    <property type="match status" value="1"/>
</dbReference>
<dbReference type="SMART" id="SM00856">
    <property type="entry name" value="PMEI"/>
    <property type="match status" value="1"/>
</dbReference>
<keyword evidence="7 13" id="KW-0964">Secreted</keyword>
<evidence type="ECO:0000256" key="8">
    <source>
        <dbReference type="ARBA" id="ARBA00022801"/>
    </source>
</evidence>
<gene>
    <name evidence="15" type="ORF">Adt_07781</name>
</gene>
<dbReference type="FunFam" id="2.160.20.10:FF:000001">
    <property type="entry name" value="Pectinesterase"/>
    <property type="match status" value="1"/>
</dbReference>
<evidence type="ECO:0000313" key="15">
    <source>
        <dbReference type="EMBL" id="KAL2534430.1"/>
    </source>
</evidence>
<dbReference type="GO" id="GO:0030599">
    <property type="term" value="F:pectinesterase activity"/>
    <property type="evidence" value="ECO:0007669"/>
    <property type="project" value="UniProtKB-UniRule"/>
</dbReference>
<dbReference type="Proteomes" id="UP001604336">
    <property type="component" value="Unassembled WGS sequence"/>
</dbReference>
<dbReference type="PROSITE" id="PS00503">
    <property type="entry name" value="PECTINESTERASE_2"/>
    <property type="match status" value="1"/>
</dbReference>
<dbReference type="InterPro" id="IPR012334">
    <property type="entry name" value="Pectin_lyas_fold"/>
</dbReference>
<comment type="catalytic activity">
    <reaction evidence="11 13">
        <text>[(1-&gt;4)-alpha-D-galacturonosyl methyl ester](n) + n H2O = [(1-&gt;4)-alpha-D-galacturonosyl](n) + n methanol + n H(+)</text>
        <dbReference type="Rhea" id="RHEA:22380"/>
        <dbReference type="Rhea" id="RHEA-COMP:14570"/>
        <dbReference type="Rhea" id="RHEA-COMP:14573"/>
        <dbReference type="ChEBI" id="CHEBI:15377"/>
        <dbReference type="ChEBI" id="CHEBI:15378"/>
        <dbReference type="ChEBI" id="CHEBI:17790"/>
        <dbReference type="ChEBI" id="CHEBI:140522"/>
        <dbReference type="ChEBI" id="CHEBI:140523"/>
        <dbReference type="EC" id="3.1.1.11"/>
    </reaction>
</comment>
<evidence type="ECO:0000256" key="3">
    <source>
        <dbReference type="ARBA" id="ARBA00006027"/>
    </source>
</evidence>
<dbReference type="InterPro" id="IPR011050">
    <property type="entry name" value="Pectin_lyase_fold/virulence"/>
</dbReference>
<evidence type="ECO:0000313" key="16">
    <source>
        <dbReference type="Proteomes" id="UP001604336"/>
    </source>
</evidence>
<sequence>MFGNKSNSKLQVQSRLKIWLQNSDVTFNAMASTILKYCLLLLSLFLSTSALNTSASPSPNAYLEESHLSSIRSLCKSTPHPDACFDSLKLSISINISPNILTFLLQSLKTALFEGEKVSNLLSGAGHTNLFENQKGTIQDCKELHQITLSSLRKSLSWINSADSRKLSDSRTFLSAALTNKITCLEGLNLASGPLKSSLLNSLTTTYKHVSNSLSFLARPGAPTGHKNRRLLGVPGWLSRKSRWILQSSGNEYDPGEVLTVAADGTGKFTTINEAINFAPNNSVDRIIIYIKEGVYQENVEIPSWKPNIVFLGDGIDVTVITGNRSAADGWTTFRSATVAVSGEGFLARDITFENSAGQEKHQAVALRVNADLSAIYRCSINGYQDTLYVHSFRQFYRECDISGTIDYIFGNAAVVFQGCKIISRMPLAGQVTVITAQSRDTPDENTGISMQNCSILASDELYSNSSRFKIFLGRPWRNYSRTVYLESYFDDFIAAEGWTNWVGDRGLDTLYYGEYENYGPGSRTDNRVSWQGFHLMDYYDASNFTVSVFIAGEEWLDSTSFPYDDGVSF</sequence>
<organism evidence="15 16">
    <name type="scientific">Abeliophyllum distichum</name>
    <dbReference type="NCBI Taxonomy" id="126358"/>
    <lineage>
        <taxon>Eukaryota</taxon>
        <taxon>Viridiplantae</taxon>
        <taxon>Streptophyta</taxon>
        <taxon>Embryophyta</taxon>
        <taxon>Tracheophyta</taxon>
        <taxon>Spermatophyta</taxon>
        <taxon>Magnoliopsida</taxon>
        <taxon>eudicotyledons</taxon>
        <taxon>Gunneridae</taxon>
        <taxon>Pentapetalae</taxon>
        <taxon>asterids</taxon>
        <taxon>lamiids</taxon>
        <taxon>Lamiales</taxon>
        <taxon>Oleaceae</taxon>
        <taxon>Forsythieae</taxon>
        <taxon>Abeliophyllum</taxon>
    </lineage>
</organism>
<dbReference type="Gene3D" id="2.160.20.10">
    <property type="entry name" value="Single-stranded right-handed beta-helix, Pectin lyase-like"/>
    <property type="match status" value="1"/>
</dbReference>
<evidence type="ECO:0000256" key="7">
    <source>
        <dbReference type="ARBA" id="ARBA00022525"/>
    </source>
</evidence>
<dbReference type="PANTHER" id="PTHR31707">
    <property type="entry name" value="PECTINESTERASE"/>
    <property type="match status" value="1"/>
</dbReference>
<dbReference type="InterPro" id="IPR035513">
    <property type="entry name" value="Invertase/methylesterase_inhib"/>
</dbReference>
<evidence type="ECO:0000259" key="14">
    <source>
        <dbReference type="SMART" id="SM00856"/>
    </source>
</evidence>
<dbReference type="Gene3D" id="1.20.140.40">
    <property type="entry name" value="Invertase/pectin methylesterase inhibitor family protein"/>
    <property type="match status" value="1"/>
</dbReference>
<evidence type="ECO:0000256" key="4">
    <source>
        <dbReference type="ARBA" id="ARBA00007786"/>
    </source>
</evidence>
<evidence type="ECO:0000256" key="9">
    <source>
        <dbReference type="ARBA" id="ARBA00023085"/>
    </source>
</evidence>
<feature type="active site" evidence="12">
    <location>
        <position position="407"/>
    </location>
</feature>
<dbReference type="Pfam" id="PF04043">
    <property type="entry name" value="PMEI"/>
    <property type="match status" value="1"/>
</dbReference>
<dbReference type="CDD" id="cd15798">
    <property type="entry name" value="PMEI-like_3"/>
    <property type="match status" value="1"/>
</dbReference>
<comment type="caution">
    <text evidence="15">The sequence shown here is derived from an EMBL/GenBank/DDBJ whole genome shotgun (WGS) entry which is preliminary data.</text>
</comment>
<keyword evidence="16" id="KW-1185">Reference proteome</keyword>
<evidence type="ECO:0000256" key="6">
    <source>
        <dbReference type="ARBA" id="ARBA00022512"/>
    </source>
</evidence>
<comment type="function">
    <text evidence="13">Acts in the modification of cell walls via demethylesterification of cell wall pectin.</text>
</comment>
<dbReference type="InterPro" id="IPR000070">
    <property type="entry name" value="Pectinesterase_cat"/>
</dbReference>
<feature type="domain" description="Pectinesterase inhibitor" evidence="14">
    <location>
        <begin position="66"/>
        <end position="216"/>
    </location>
</feature>